<dbReference type="AlphaFoldDB" id="A0A1T5HUX2"/>
<name>A0A1T5HUX2_9BACT</name>
<protein>
    <submittedName>
        <fullName evidence="2">Uncharacterized protein</fullName>
    </submittedName>
</protein>
<reference evidence="2 3" key="1">
    <citation type="submission" date="2017-02" db="EMBL/GenBank/DDBJ databases">
        <authorList>
            <person name="Peterson S.W."/>
        </authorList>
    </citation>
    <scope>NUCLEOTIDE SEQUENCE [LARGE SCALE GENOMIC DNA]</scope>
    <source>
        <strain evidence="2 3">DSM 24412</strain>
    </source>
</reference>
<dbReference type="RefSeq" id="WP_157666491.1">
    <property type="nucleotide sequence ID" value="NZ_CP021904.1"/>
</dbReference>
<keyword evidence="1" id="KW-1133">Transmembrane helix</keyword>
<proteinExistence type="predicted"/>
<sequence>MKKEHLLIELSETDLSKIDGGLDPVTVFVLGVAAGYVFGEIMEGIYQFRKNGCCC</sequence>
<evidence type="ECO:0000313" key="2">
    <source>
        <dbReference type="EMBL" id="SKC24330.1"/>
    </source>
</evidence>
<evidence type="ECO:0000313" key="3">
    <source>
        <dbReference type="Proteomes" id="UP000191055"/>
    </source>
</evidence>
<dbReference type="EMBL" id="FUYV01000094">
    <property type="protein sequence ID" value="SKC24330.1"/>
    <property type="molecule type" value="Genomic_DNA"/>
</dbReference>
<dbReference type="Proteomes" id="UP000191055">
    <property type="component" value="Unassembled WGS sequence"/>
</dbReference>
<feature type="transmembrane region" description="Helical" evidence="1">
    <location>
        <begin position="20"/>
        <end position="39"/>
    </location>
</feature>
<gene>
    <name evidence="2" type="ORF">SAMN03080601_03633</name>
</gene>
<keyword evidence="1" id="KW-0472">Membrane</keyword>
<evidence type="ECO:0000256" key="1">
    <source>
        <dbReference type="SAM" id="Phobius"/>
    </source>
</evidence>
<accession>A0A1T5HUX2</accession>
<organism evidence="2 3">
    <name type="scientific">Alkalitalea saponilacus</name>
    <dbReference type="NCBI Taxonomy" id="889453"/>
    <lineage>
        <taxon>Bacteria</taxon>
        <taxon>Pseudomonadati</taxon>
        <taxon>Bacteroidota</taxon>
        <taxon>Bacteroidia</taxon>
        <taxon>Marinilabiliales</taxon>
        <taxon>Marinilabiliaceae</taxon>
        <taxon>Alkalitalea</taxon>
    </lineage>
</organism>
<keyword evidence="3" id="KW-1185">Reference proteome</keyword>
<keyword evidence="1" id="KW-0812">Transmembrane</keyword>